<evidence type="ECO:0000313" key="2">
    <source>
        <dbReference type="EMBL" id="MCD9645609.1"/>
    </source>
</evidence>
<reference evidence="2 3" key="1">
    <citation type="journal article" date="2021" name="BMC Genomics">
        <title>Datura genome reveals duplications of psychoactive alkaloid biosynthetic genes and high mutation rate following tissue culture.</title>
        <authorList>
            <person name="Rajewski A."/>
            <person name="Carter-House D."/>
            <person name="Stajich J."/>
            <person name="Litt A."/>
        </authorList>
    </citation>
    <scope>NUCLEOTIDE SEQUENCE [LARGE SCALE GENOMIC DNA]</scope>
    <source>
        <strain evidence="2">AR-01</strain>
    </source>
</reference>
<sequence>PTYRITLENDTEKMSQLASARYSQPPSPPSSCEKHKLNHFTEFEVMKILP</sequence>
<feature type="compositionally biased region" description="Polar residues" evidence="1">
    <location>
        <begin position="14"/>
        <end position="24"/>
    </location>
</feature>
<dbReference type="EMBL" id="JACEIK010004478">
    <property type="protein sequence ID" value="MCD9645609.1"/>
    <property type="molecule type" value="Genomic_DNA"/>
</dbReference>
<proteinExistence type="predicted"/>
<name>A0ABS8VHW2_DATST</name>
<dbReference type="Proteomes" id="UP000823775">
    <property type="component" value="Unassembled WGS sequence"/>
</dbReference>
<accession>A0ABS8VHW2</accession>
<comment type="caution">
    <text evidence="2">The sequence shown here is derived from an EMBL/GenBank/DDBJ whole genome shotgun (WGS) entry which is preliminary data.</text>
</comment>
<organism evidence="2 3">
    <name type="scientific">Datura stramonium</name>
    <name type="common">Jimsonweed</name>
    <name type="synonym">Common thornapple</name>
    <dbReference type="NCBI Taxonomy" id="4076"/>
    <lineage>
        <taxon>Eukaryota</taxon>
        <taxon>Viridiplantae</taxon>
        <taxon>Streptophyta</taxon>
        <taxon>Embryophyta</taxon>
        <taxon>Tracheophyta</taxon>
        <taxon>Spermatophyta</taxon>
        <taxon>Magnoliopsida</taxon>
        <taxon>eudicotyledons</taxon>
        <taxon>Gunneridae</taxon>
        <taxon>Pentapetalae</taxon>
        <taxon>asterids</taxon>
        <taxon>lamiids</taxon>
        <taxon>Solanales</taxon>
        <taxon>Solanaceae</taxon>
        <taxon>Solanoideae</taxon>
        <taxon>Datureae</taxon>
        <taxon>Datura</taxon>
    </lineage>
</organism>
<keyword evidence="3" id="KW-1185">Reference proteome</keyword>
<feature type="non-terminal residue" evidence="2">
    <location>
        <position position="1"/>
    </location>
</feature>
<evidence type="ECO:0000256" key="1">
    <source>
        <dbReference type="SAM" id="MobiDB-lite"/>
    </source>
</evidence>
<protein>
    <submittedName>
        <fullName evidence="2">Uncharacterized protein</fullName>
    </submittedName>
</protein>
<evidence type="ECO:0000313" key="3">
    <source>
        <dbReference type="Proteomes" id="UP000823775"/>
    </source>
</evidence>
<gene>
    <name evidence="2" type="ORF">HAX54_034625</name>
</gene>
<feature type="region of interest" description="Disordered" evidence="1">
    <location>
        <begin position="1"/>
        <end position="34"/>
    </location>
</feature>